<evidence type="ECO:0000256" key="1">
    <source>
        <dbReference type="ARBA" id="ARBA00004123"/>
    </source>
</evidence>
<evidence type="ECO:0000256" key="2">
    <source>
        <dbReference type="ARBA" id="ARBA00022722"/>
    </source>
</evidence>
<feature type="region of interest" description="Disordered" evidence="10">
    <location>
        <begin position="1"/>
        <end position="28"/>
    </location>
</feature>
<dbReference type="OMA" id="PHARCYS"/>
<dbReference type="GO" id="GO:0046872">
    <property type="term" value="F:metal ion binding"/>
    <property type="evidence" value="ECO:0007669"/>
    <property type="project" value="UniProtKB-KW"/>
</dbReference>
<dbReference type="Gene3D" id="3.30.420.10">
    <property type="entry name" value="Ribonuclease H-like superfamily/Ribonuclease H"/>
    <property type="match status" value="1"/>
</dbReference>
<keyword evidence="2" id="KW-0540">Nuclease</keyword>
<dbReference type="GO" id="GO:0005634">
    <property type="term" value="C:nucleus"/>
    <property type="evidence" value="ECO:0007669"/>
    <property type="project" value="UniProtKB-SubCell"/>
</dbReference>
<dbReference type="OrthoDB" id="1920326at2759"/>
<dbReference type="InterPro" id="IPR036397">
    <property type="entry name" value="RNaseH_sf"/>
</dbReference>
<proteinExistence type="predicted"/>
<dbReference type="InterPro" id="IPR002562">
    <property type="entry name" value="3'-5'_exonuclease_dom"/>
</dbReference>
<dbReference type="InterPro" id="IPR051132">
    <property type="entry name" value="3-5_Exonuclease_domain"/>
</dbReference>
<gene>
    <name evidence="12" type="ORF">SERLA73DRAFT_176495</name>
</gene>
<dbReference type="EMBL" id="GL945476">
    <property type="protein sequence ID" value="EGO03008.1"/>
    <property type="molecule type" value="Genomic_DNA"/>
</dbReference>
<evidence type="ECO:0000313" key="12">
    <source>
        <dbReference type="EMBL" id="EGO03008.1"/>
    </source>
</evidence>
<evidence type="ECO:0000256" key="10">
    <source>
        <dbReference type="SAM" id="MobiDB-lite"/>
    </source>
</evidence>
<keyword evidence="13" id="KW-1185">Reference proteome</keyword>
<protein>
    <recommendedName>
        <fullName evidence="8">3'-5' exonuclease</fullName>
    </recommendedName>
    <alternativeName>
        <fullName evidence="9">Werner Syndrome-like exonuclease</fullName>
    </alternativeName>
</protein>
<dbReference type="eggNOG" id="KOG4373">
    <property type="taxonomic scope" value="Eukaryota"/>
</dbReference>
<dbReference type="AlphaFoldDB" id="F8PN26"/>
<sequence length="350" mass="39348">MSSDPTPMAPKNNTQPPPPPRPTYPSYSWRNHSSNGKLVYIRDHHIANAELANLPKGPLGFDLEWRPNFRKGERENPVALVQLANKDTVWLIQVSAMIEFPATLKDILGSDEWVKAGVGIQNDCIKLYRNFSVSTRNCVDLSLLARTTDNAHWKGKYTNPIGLSHLLEIYENFSLPKGKVQRSNWELLLLDVQQEYAANDAHAGYMLYTRLSAMAHMMENIPSVRYYSFSIINGALRDLDGFKMWQAENPFYDPGPPPPPRERKESKKPKIPKANNVTTTVTAPTVSASTYASNYVQGARNRPVHEPRPPVWRGVAAQGGTAGQRVGQVRYRSNYPPRPYVAPANRRSVA</sequence>
<keyword evidence="3" id="KW-0479">Metal-binding</keyword>
<keyword evidence="4" id="KW-0378">Hydrolase</keyword>
<dbReference type="GO" id="GO:0006139">
    <property type="term" value="P:nucleobase-containing compound metabolic process"/>
    <property type="evidence" value="ECO:0007669"/>
    <property type="project" value="InterPro"/>
</dbReference>
<evidence type="ECO:0000256" key="5">
    <source>
        <dbReference type="ARBA" id="ARBA00022839"/>
    </source>
</evidence>
<evidence type="ECO:0000256" key="9">
    <source>
        <dbReference type="ARBA" id="ARBA00042761"/>
    </source>
</evidence>
<dbReference type="Proteomes" id="UP000008063">
    <property type="component" value="Unassembled WGS sequence"/>
</dbReference>
<dbReference type="SUPFAM" id="SSF53098">
    <property type="entry name" value="Ribonuclease H-like"/>
    <property type="match status" value="1"/>
</dbReference>
<comment type="subcellular location">
    <subcellularLocation>
        <location evidence="1">Nucleus</location>
    </subcellularLocation>
</comment>
<dbReference type="STRING" id="936435.F8PN26"/>
<evidence type="ECO:0000256" key="6">
    <source>
        <dbReference type="ARBA" id="ARBA00022842"/>
    </source>
</evidence>
<feature type="domain" description="3'-5' exonuclease" evidence="11">
    <location>
        <begin position="39"/>
        <end position="216"/>
    </location>
</feature>
<evidence type="ECO:0000256" key="8">
    <source>
        <dbReference type="ARBA" id="ARBA00040531"/>
    </source>
</evidence>
<dbReference type="GO" id="GO:0003676">
    <property type="term" value="F:nucleic acid binding"/>
    <property type="evidence" value="ECO:0007669"/>
    <property type="project" value="InterPro"/>
</dbReference>
<dbReference type="SMART" id="SM00474">
    <property type="entry name" value="35EXOc"/>
    <property type="match status" value="1"/>
</dbReference>
<keyword evidence="5" id="KW-0269">Exonuclease</keyword>
<dbReference type="CDD" id="cd06141">
    <property type="entry name" value="WRN_exo"/>
    <property type="match status" value="1"/>
</dbReference>
<dbReference type="PANTHER" id="PTHR13620">
    <property type="entry name" value="3-5 EXONUCLEASE"/>
    <property type="match status" value="1"/>
</dbReference>
<reference evidence="13" key="1">
    <citation type="journal article" date="2011" name="Science">
        <title>The plant cell wall-decomposing machinery underlies the functional diversity of forest fungi.</title>
        <authorList>
            <person name="Eastwood D.C."/>
            <person name="Floudas D."/>
            <person name="Binder M."/>
            <person name="Majcherczyk A."/>
            <person name="Schneider P."/>
            <person name="Aerts A."/>
            <person name="Asiegbu F.O."/>
            <person name="Baker S.E."/>
            <person name="Barry K."/>
            <person name="Bendiksby M."/>
            <person name="Blumentritt M."/>
            <person name="Coutinho P.M."/>
            <person name="Cullen D."/>
            <person name="de Vries R.P."/>
            <person name="Gathman A."/>
            <person name="Goodell B."/>
            <person name="Henrissat B."/>
            <person name="Ihrmark K."/>
            <person name="Kauserud H."/>
            <person name="Kohler A."/>
            <person name="LaButti K."/>
            <person name="Lapidus A."/>
            <person name="Lavin J.L."/>
            <person name="Lee Y.-H."/>
            <person name="Lindquist E."/>
            <person name="Lilly W."/>
            <person name="Lucas S."/>
            <person name="Morin E."/>
            <person name="Murat C."/>
            <person name="Oguiza J.A."/>
            <person name="Park J."/>
            <person name="Pisabarro A.G."/>
            <person name="Riley R."/>
            <person name="Rosling A."/>
            <person name="Salamov A."/>
            <person name="Schmidt O."/>
            <person name="Schmutz J."/>
            <person name="Skrede I."/>
            <person name="Stenlid J."/>
            <person name="Wiebenga A."/>
            <person name="Xie X."/>
            <person name="Kuees U."/>
            <person name="Hibbett D.S."/>
            <person name="Hoffmeister D."/>
            <person name="Hoegberg N."/>
            <person name="Martin F."/>
            <person name="Grigoriev I.V."/>
            <person name="Watkinson S.C."/>
        </authorList>
    </citation>
    <scope>NUCLEOTIDE SEQUENCE [LARGE SCALE GENOMIC DNA]</scope>
    <source>
        <strain evidence="13">strain S7.3</strain>
    </source>
</reference>
<accession>F8PN26</accession>
<dbReference type="InParanoid" id="F8PN26"/>
<name>F8PN26_SERL3</name>
<feature type="region of interest" description="Disordered" evidence="10">
    <location>
        <begin position="250"/>
        <end position="275"/>
    </location>
</feature>
<evidence type="ECO:0000256" key="4">
    <source>
        <dbReference type="ARBA" id="ARBA00022801"/>
    </source>
</evidence>
<dbReference type="HOGENOM" id="CLU_049674_0_0_1"/>
<evidence type="ECO:0000259" key="11">
    <source>
        <dbReference type="SMART" id="SM00474"/>
    </source>
</evidence>
<keyword evidence="6" id="KW-0460">Magnesium</keyword>
<keyword evidence="7" id="KW-0539">Nucleus</keyword>
<evidence type="ECO:0000256" key="7">
    <source>
        <dbReference type="ARBA" id="ARBA00023242"/>
    </source>
</evidence>
<organism evidence="13">
    <name type="scientific">Serpula lacrymans var. lacrymans (strain S7.3)</name>
    <name type="common">Dry rot fungus</name>
    <dbReference type="NCBI Taxonomy" id="936435"/>
    <lineage>
        <taxon>Eukaryota</taxon>
        <taxon>Fungi</taxon>
        <taxon>Dikarya</taxon>
        <taxon>Basidiomycota</taxon>
        <taxon>Agaricomycotina</taxon>
        <taxon>Agaricomycetes</taxon>
        <taxon>Agaricomycetidae</taxon>
        <taxon>Boletales</taxon>
        <taxon>Coniophorineae</taxon>
        <taxon>Serpulaceae</taxon>
        <taxon>Serpula</taxon>
    </lineage>
</organism>
<dbReference type="InterPro" id="IPR012337">
    <property type="entry name" value="RNaseH-like_sf"/>
</dbReference>
<dbReference type="PANTHER" id="PTHR13620:SF109">
    <property type="entry name" value="3'-5' EXONUCLEASE"/>
    <property type="match status" value="1"/>
</dbReference>
<evidence type="ECO:0000313" key="13">
    <source>
        <dbReference type="Proteomes" id="UP000008063"/>
    </source>
</evidence>
<evidence type="ECO:0000256" key="3">
    <source>
        <dbReference type="ARBA" id="ARBA00022723"/>
    </source>
</evidence>
<dbReference type="Pfam" id="PF01612">
    <property type="entry name" value="DNA_pol_A_exo1"/>
    <property type="match status" value="1"/>
</dbReference>
<feature type="non-terminal residue" evidence="12">
    <location>
        <position position="350"/>
    </location>
</feature>
<dbReference type="GO" id="GO:0008408">
    <property type="term" value="F:3'-5' exonuclease activity"/>
    <property type="evidence" value="ECO:0007669"/>
    <property type="project" value="InterPro"/>
</dbReference>
<feature type="region of interest" description="Disordered" evidence="10">
    <location>
        <begin position="298"/>
        <end position="350"/>
    </location>
</feature>